<dbReference type="SUPFAM" id="SSF89232">
    <property type="entry name" value="Hypothetical protein TM1070"/>
    <property type="match status" value="1"/>
</dbReference>
<evidence type="ECO:0000313" key="2">
    <source>
        <dbReference type="EMBL" id="GAA2428295.1"/>
    </source>
</evidence>
<organism evidence="2 3">
    <name type="scientific">Actinomadura vinacea</name>
    <dbReference type="NCBI Taxonomy" id="115336"/>
    <lineage>
        <taxon>Bacteria</taxon>
        <taxon>Bacillati</taxon>
        <taxon>Actinomycetota</taxon>
        <taxon>Actinomycetes</taxon>
        <taxon>Streptosporangiales</taxon>
        <taxon>Thermomonosporaceae</taxon>
        <taxon>Actinomadura</taxon>
    </lineage>
</organism>
<reference evidence="3" key="1">
    <citation type="journal article" date="2019" name="Int. J. Syst. Evol. Microbiol.">
        <title>The Global Catalogue of Microorganisms (GCM) 10K type strain sequencing project: providing services to taxonomists for standard genome sequencing and annotation.</title>
        <authorList>
            <consortium name="The Broad Institute Genomics Platform"/>
            <consortium name="The Broad Institute Genome Sequencing Center for Infectious Disease"/>
            <person name="Wu L."/>
            <person name="Ma J."/>
        </authorList>
    </citation>
    <scope>NUCLEOTIDE SEQUENCE [LARGE SCALE GENOMIC DNA]</scope>
    <source>
        <strain evidence="3">JCM 3325</strain>
    </source>
</reference>
<dbReference type="EMBL" id="BAAARW010000016">
    <property type="protein sequence ID" value="GAA2428295.1"/>
    <property type="molecule type" value="Genomic_DNA"/>
</dbReference>
<accession>A0ABP5WL71</accession>
<feature type="compositionally biased region" description="Polar residues" evidence="1">
    <location>
        <begin position="1"/>
        <end position="11"/>
    </location>
</feature>
<dbReference type="InterPro" id="IPR036698">
    <property type="entry name" value="TM1070-like_sf"/>
</dbReference>
<dbReference type="PIRSF" id="PIRSF008711">
    <property type="entry name" value="UCP008711"/>
    <property type="match status" value="1"/>
</dbReference>
<proteinExistence type="predicted"/>
<dbReference type="InterPro" id="IPR009794">
    <property type="entry name" value="ASRT"/>
</dbReference>
<keyword evidence="3" id="KW-1185">Reference proteome</keyword>
<dbReference type="Proteomes" id="UP001501231">
    <property type="component" value="Unassembled WGS sequence"/>
</dbReference>
<dbReference type="Gene3D" id="2.60.290.11">
    <property type="entry name" value="TM1070-like"/>
    <property type="match status" value="1"/>
</dbReference>
<name>A0ABP5WL71_9ACTN</name>
<evidence type="ECO:0000313" key="3">
    <source>
        <dbReference type="Proteomes" id="UP001501231"/>
    </source>
</evidence>
<sequence>MSSKGETVQHQPSHERELGATRWAIGDGWIPPYSTGDDPALRSHESVCILNSGRQDADVAIVLYFADRPPAGPYRVTVPAARVRHVTLNELDEPEPVPVATDFSAVVTSSRPVVVQHTRLDSRQAANALFSTIAFPCSALEETP</sequence>
<feature type="region of interest" description="Disordered" evidence="1">
    <location>
        <begin position="1"/>
        <end position="20"/>
    </location>
</feature>
<evidence type="ECO:0000256" key="1">
    <source>
        <dbReference type="SAM" id="MobiDB-lite"/>
    </source>
</evidence>
<comment type="caution">
    <text evidence="2">The sequence shown here is derived from an EMBL/GenBank/DDBJ whole genome shotgun (WGS) entry which is preliminary data.</text>
</comment>
<dbReference type="Pfam" id="PF07100">
    <property type="entry name" value="ASRT"/>
    <property type="match status" value="1"/>
</dbReference>
<protein>
    <submittedName>
        <fullName evidence="2">Sensory rhodopsin transducer</fullName>
    </submittedName>
</protein>
<gene>
    <name evidence="2" type="ORF">GCM10010191_46690</name>
</gene>